<evidence type="ECO:0000256" key="7">
    <source>
        <dbReference type="ARBA" id="ARBA00022840"/>
    </source>
</evidence>
<dbReference type="InterPro" id="IPR013750">
    <property type="entry name" value="GHMP_kinase_C_dom"/>
</dbReference>
<evidence type="ECO:0000256" key="11">
    <source>
        <dbReference type="NCBIfam" id="TIGR00131"/>
    </source>
</evidence>
<evidence type="ECO:0000259" key="14">
    <source>
        <dbReference type="Pfam" id="PF10509"/>
    </source>
</evidence>
<dbReference type="InterPro" id="IPR014721">
    <property type="entry name" value="Ribsml_uS5_D2-typ_fold_subgr"/>
</dbReference>
<dbReference type="PIRSF" id="PIRSF000530">
    <property type="entry name" value="Galactokinase"/>
    <property type="match status" value="1"/>
</dbReference>
<comment type="caution">
    <text evidence="15">The sequence shown here is derived from an EMBL/GenBank/DDBJ whole genome shotgun (WGS) entry which is preliminary data.</text>
</comment>
<evidence type="ECO:0000313" key="15">
    <source>
        <dbReference type="EMBL" id="RXR31521.1"/>
    </source>
</evidence>
<dbReference type="PANTHER" id="PTHR10457">
    <property type="entry name" value="MEVALONATE KINASE/GALACTOKINASE"/>
    <property type="match status" value="1"/>
</dbReference>
<dbReference type="SUPFAM" id="SSF55060">
    <property type="entry name" value="GHMP Kinase, C-terminal domain"/>
    <property type="match status" value="1"/>
</dbReference>
<dbReference type="FunFam" id="3.30.230.10:FF:000017">
    <property type="entry name" value="Galactokinase"/>
    <property type="match status" value="1"/>
</dbReference>
<dbReference type="Pfam" id="PF00288">
    <property type="entry name" value="GHMP_kinases_N"/>
    <property type="match status" value="1"/>
</dbReference>
<evidence type="ECO:0000256" key="2">
    <source>
        <dbReference type="ARBA" id="ARBA00022490"/>
    </source>
</evidence>
<evidence type="ECO:0000313" key="16">
    <source>
        <dbReference type="Proteomes" id="UP000289734"/>
    </source>
</evidence>
<dbReference type="EC" id="2.7.1.6" evidence="11"/>
<feature type="domain" description="Galactokinase N-terminal" evidence="14">
    <location>
        <begin position="12"/>
        <end position="59"/>
    </location>
</feature>
<keyword evidence="3 15" id="KW-0808">Transferase</keyword>
<keyword evidence="16" id="KW-1185">Reference proteome</keyword>
<dbReference type="PRINTS" id="PR00473">
    <property type="entry name" value="GALCTOKINASE"/>
</dbReference>
<keyword evidence="6 15" id="KW-0418">Kinase</keyword>
<dbReference type="InterPro" id="IPR006204">
    <property type="entry name" value="GHMP_kinase_N_dom"/>
</dbReference>
<keyword evidence="5" id="KW-0547">Nucleotide-binding</keyword>
<evidence type="ECO:0000256" key="8">
    <source>
        <dbReference type="ARBA" id="ARBA00022842"/>
    </source>
</evidence>
<dbReference type="Gene3D" id="3.30.230.10">
    <property type="match status" value="1"/>
</dbReference>
<dbReference type="SUPFAM" id="SSF54211">
    <property type="entry name" value="Ribosomal protein S5 domain 2-like"/>
    <property type="match status" value="1"/>
</dbReference>
<name>A0A4Q1KNC4_9FLAO</name>
<evidence type="ECO:0000256" key="3">
    <source>
        <dbReference type="ARBA" id="ARBA00022679"/>
    </source>
</evidence>
<gene>
    <name evidence="15" type="primary">galK</name>
    <name evidence="15" type="ORF">EQG68_09680</name>
</gene>
<keyword evidence="7" id="KW-0067">ATP-binding</keyword>
<dbReference type="GO" id="GO:0004335">
    <property type="term" value="F:galactokinase activity"/>
    <property type="evidence" value="ECO:0007669"/>
    <property type="project" value="UniProtKB-UniRule"/>
</dbReference>
<evidence type="ECO:0000256" key="4">
    <source>
        <dbReference type="ARBA" id="ARBA00022723"/>
    </source>
</evidence>
<dbReference type="PROSITE" id="PS00106">
    <property type="entry name" value="GALACTOKINASE"/>
    <property type="match status" value="1"/>
</dbReference>
<keyword evidence="2" id="KW-0963">Cytoplasm</keyword>
<feature type="domain" description="GHMP kinase C-terminal" evidence="13">
    <location>
        <begin position="285"/>
        <end position="365"/>
    </location>
</feature>
<evidence type="ECO:0000256" key="5">
    <source>
        <dbReference type="ARBA" id="ARBA00022741"/>
    </source>
</evidence>
<keyword evidence="8" id="KW-0460">Magnesium</keyword>
<dbReference type="GO" id="GO:0046872">
    <property type="term" value="F:metal ion binding"/>
    <property type="evidence" value="ECO:0007669"/>
    <property type="project" value="UniProtKB-KW"/>
</dbReference>
<dbReference type="InterPro" id="IPR000705">
    <property type="entry name" value="Galactokinase"/>
</dbReference>
<dbReference type="InterPro" id="IPR036554">
    <property type="entry name" value="GHMP_kinase_C_sf"/>
</dbReference>
<dbReference type="RefSeq" id="WP_129464687.1">
    <property type="nucleotide sequence ID" value="NZ_SBKQ01000009.1"/>
</dbReference>
<dbReference type="InterPro" id="IPR006206">
    <property type="entry name" value="Mevalonate/galactokinase"/>
</dbReference>
<keyword evidence="10" id="KW-0119">Carbohydrate metabolism</keyword>
<evidence type="ECO:0000259" key="13">
    <source>
        <dbReference type="Pfam" id="PF08544"/>
    </source>
</evidence>
<protein>
    <recommendedName>
        <fullName evidence="11">Galactokinase</fullName>
        <ecNumber evidence="11">2.7.1.6</ecNumber>
    </recommendedName>
</protein>
<dbReference type="OrthoDB" id="250531at2"/>
<sequence>MKKKLISATTTHFKTVFHHEPESIFLSPGRINLIGEHVDYNDGFVLPAAINKYICFAVSTSESDEFTLVAQDLNETYRFNWQNEIKPVDKMWVNYMLGVLHQLKVRGFTFKGLNVVFSSTIPMGAGLSSSAALECGFGYVLNKLFHLGLSREEIALIGQQAEHTFVGVKCGIMDQFASVFGKKNKVIKLDCTTLEHEYHTADFKYYSLLLFDSNVKHTHLTSGYNTRREEVEQGLAILQNKFSSLKTFRDVTAYQLNELKEELGETIYKRCLFVINEIKRVNEAVYALDRNHFESLGKLMFETHEGLSNAYEVSCEEVDFLVDFVKNEKQVIGSRMMGGGFGGCSINLVEKGCEEKLFEKISKAYFEQFGIQLNQYKVKISKGTSKVNKKYKAN</sequence>
<proteinExistence type="inferred from homology"/>
<dbReference type="PANTHER" id="PTHR10457:SF7">
    <property type="entry name" value="GALACTOKINASE-RELATED"/>
    <property type="match status" value="1"/>
</dbReference>
<dbReference type="Pfam" id="PF08544">
    <property type="entry name" value="GHMP_kinases_C"/>
    <property type="match status" value="1"/>
</dbReference>
<accession>A0A4Q1KNC4</accession>
<dbReference type="PRINTS" id="PR00959">
    <property type="entry name" value="MEVGALKINASE"/>
</dbReference>
<dbReference type="Pfam" id="PF10509">
    <property type="entry name" value="GalKase_gal_bdg"/>
    <property type="match status" value="1"/>
</dbReference>
<feature type="domain" description="GHMP kinase N-terminal" evidence="12">
    <location>
        <begin position="94"/>
        <end position="182"/>
    </location>
</feature>
<dbReference type="NCBIfam" id="TIGR00131">
    <property type="entry name" value="gal_kin"/>
    <property type="match status" value="1"/>
</dbReference>
<dbReference type="Gene3D" id="3.30.70.890">
    <property type="entry name" value="GHMP kinase, C-terminal domain"/>
    <property type="match status" value="1"/>
</dbReference>
<dbReference type="EMBL" id="SBKQ01000009">
    <property type="protein sequence ID" value="RXR31521.1"/>
    <property type="molecule type" value="Genomic_DNA"/>
</dbReference>
<dbReference type="InterPro" id="IPR019539">
    <property type="entry name" value="GalKase_N"/>
</dbReference>
<comment type="similarity">
    <text evidence="1">Belongs to the GHMP kinase family. GalK subfamily.</text>
</comment>
<keyword evidence="9" id="KW-0299">Galactose metabolism</keyword>
<evidence type="ECO:0000256" key="9">
    <source>
        <dbReference type="ARBA" id="ARBA00023144"/>
    </source>
</evidence>
<dbReference type="GO" id="GO:0006012">
    <property type="term" value="P:galactose metabolic process"/>
    <property type="evidence" value="ECO:0007669"/>
    <property type="project" value="UniProtKB-UniRule"/>
</dbReference>
<dbReference type="InterPro" id="IPR006203">
    <property type="entry name" value="GHMP_knse_ATP-bd_CS"/>
</dbReference>
<dbReference type="PROSITE" id="PS00627">
    <property type="entry name" value="GHMP_KINASES_ATP"/>
    <property type="match status" value="1"/>
</dbReference>
<dbReference type="FunFam" id="3.30.70.890:FF:000001">
    <property type="entry name" value="Galactokinase"/>
    <property type="match status" value="1"/>
</dbReference>
<dbReference type="AlphaFoldDB" id="A0A4Q1KNC4"/>
<dbReference type="GO" id="GO:0005524">
    <property type="term" value="F:ATP binding"/>
    <property type="evidence" value="ECO:0007669"/>
    <property type="project" value="UniProtKB-UniRule"/>
</dbReference>
<evidence type="ECO:0000256" key="6">
    <source>
        <dbReference type="ARBA" id="ARBA00022777"/>
    </source>
</evidence>
<reference evidence="16" key="1">
    <citation type="submission" date="2019-01" db="EMBL/GenBank/DDBJ databases">
        <title>Cytophagaceae bacterium strain CAR-16.</title>
        <authorList>
            <person name="Chen W.-M."/>
        </authorList>
    </citation>
    <scope>NUCLEOTIDE SEQUENCE [LARGE SCALE GENOMIC DNA]</scope>
    <source>
        <strain evidence="16">ICH-30</strain>
    </source>
</reference>
<evidence type="ECO:0000259" key="12">
    <source>
        <dbReference type="Pfam" id="PF00288"/>
    </source>
</evidence>
<dbReference type="InterPro" id="IPR019741">
    <property type="entry name" value="Galactokinase_CS"/>
</dbReference>
<keyword evidence="4" id="KW-0479">Metal-binding</keyword>
<dbReference type="InterPro" id="IPR020568">
    <property type="entry name" value="Ribosomal_Su5_D2-typ_SF"/>
</dbReference>
<evidence type="ECO:0000256" key="1">
    <source>
        <dbReference type="ARBA" id="ARBA00006566"/>
    </source>
</evidence>
<evidence type="ECO:0000256" key="10">
    <source>
        <dbReference type="ARBA" id="ARBA00023277"/>
    </source>
</evidence>
<dbReference type="GO" id="GO:0005829">
    <property type="term" value="C:cytosol"/>
    <property type="evidence" value="ECO:0007669"/>
    <property type="project" value="TreeGrafter"/>
</dbReference>
<dbReference type="Proteomes" id="UP000289734">
    <property type="component" value="Unassembled WGS sequence"/>
</dbReference>
<organism evidence="15 16">
    <name type="scientific">Flavobacterium piscinae</name>
    <dbReference type="NCBI Taxonomy" id="2506424"/>
    <lineage>
        <taxon>Bacteria</taxon>
        <taxon>Pseudomonadati</taxon>
        <taxon>Bacteroidota</taxon>
        <taxon>Flavobacteriia</taxon>
        <taxon>Flavobacteriales</taxon>
        <taxon>Flavobacteriaceae</taxon>
        <taxon>Flavobacterium</taxon>
    </lineage>
</organism>